<keyword evidence="2" id="KW-0472">Membrane</keyword>
<dbReference type="OrthoDB" id="9806342at2"/>
<organism evidence="4 5">
    <name type="scientific">Gloeobacter kilaueensis (strain ATCC BAA-2537 / CCAP 1431/1 / ULC 316 / JS1)</name>
    <dbReference type="NCBI Taxonomy" id="1183438"/>
    <lineage>
        <taxon>Bacteria</taxon>
        <taxon>Bacillati</taxon>
        <taxon>Cyanobacteriota</taxon>
        <taxon>Cyanophyceae</taxon>
        <taxon>Gloeobacterales</taxon>
        <taxon>Gloeobacteraceae</taxon>
        <taxon>Gloeobacter</taxon>
    </lineage>
</organism>
<sequence length="337" mass="35729">MFSSPPRKRRNPWVTWSLYGLPALGVAGGLWYLFTAVLPGSRPATTAPPSQVVTTLPPPPVVPPKPAATPKPVAAPTQKTASAPAAPASTLPLRYQGKTFKGGNADFSQKVVALTFDDGPWPVSTKAILDILRQNQIKATFFCLGRSIQNNPELLQAVAGEGHVIGNHTWSHTYNRLSPAAAKAEIENTTLLIEQTAGIRPELFRPPGGKLYTGPAAYAASKKYGIILWNVVSGDDVRSTTPQKEIKNVLDHVKPGAVIIMHDGGGHHPTVAALPQIIAGLKQKGYGFVTVPELMKLQDEALAALIKPRSQINPNQLPANQLPANSAPAPAPAAAPQ</sequence>
<dbReference type="InterPro" id="IPR002509">
    <property type="entry name" value="NODB_dom"/>
</dbReference>
<feature type="region of interest" description="Disordered" evidence="1">
    <location>
        <begin position="44"/>
        <end position="88"/>
    </location>
</feature>
<evidence type="ECO:0000313" key="5">
    <source>
        <dbReference type="Proteomes" id="UP000017396"/>
    </source>
</evidence>
<feature type="compositionally biased region" description="Pro residues" evidence="1">
    <location>
        <begin position="56"/>
        <end position="69"/>
    </location>
</feature>
<dbReference type="KEGG" id="glj:GKIL_1403"/>
<dbReference type="Pfam" id="PF01522">
    <property type="entry name" value="Polysacc_deac_1"/>
    <property type="match status" value="1"/>
</dbReference>
<dbReference type="GO" id="GO:0005975">
    <property type="term" value="P:carbohydrate metabolic process"/>
    <property type="evidence" value="ECO:0007669"/>
    <property type="project" value="InterPro"/>
</dbReference>
<name>U5QJ44_GLOK1</name>
<proteinExistence type="predicted"/>
<feature type="domain" description="NodB homology" evidence="3">
    <location>
        <begin position="110"/>
        <end position="289"/>
    </location>
</feature>
<evidence type="ECO:0000313" key="4">
    <source>
        <dbReference type="EMBL" id="AGY57649.1"/>
    </source>
</evidence>
<feature type="transmembrane region" description="Helical" evidence="2">
    <location>
        <begin position="12"/>
        <end position="34"/>
    </location>
</feature>
<evidence type="ECO:0000259" key="3">
    <source>
        <dbReference type="PROSITE" id="PS51677"/>
    </source>
</evidence>
<keyword evidence="5" id="KW-1185">Reference proteome</keyword>
<dbReference type="eggNOG" id="COG0726">
    <property type="taxonomic scope" value="Bacteria"/>
</dbReference>
<dbReference type="InterPro" id="IPR050248">
    <property type="entry name" value="Polysacc_deacetylase_ArnD"/>
</dbReference>
<dbReference type="HOGENOM" id="CLU_021264_2_3_3"/>
<protein>
    <submittedName>
        <fullName evidence="4">Polysaccharide deacetylase</fullName>
    </submittedName>
</protein>
<accession>U5QJ44</accession>
<dbReference type="PANTHER" id="PTHR10587:SF125">
    <property type="entry name" value="POLYSACCHARIDE DEACETYLASE YHEN-RELATED"/>
    <property type="match status" value="1"/>
</dbReference>
<dbReference type="GO" id="GO:0016810">
    <property type="term" value="F:hydrolase activity, acting on carbon-nitrogen (but not peptide) bonds"/>
    <property type="evidence" value="ECO:0007669"/>
    <property type="project" value="InterPro"/>
</dbReference>
<feature type="compositionally biased region" description="Low complexity" evidence="1">
    <location>
        <begin position="317"/>
        <end position="328"/>
    </location>
</feature>
<keyword evidence="2" id="KW-0812">Transmembrane</keyword>
<gene>
    <name evidence="4" type="primary">kgd</name>
    <name evidence="4" type="ORF">GKIL_1403</name>
</gene>
<evidence type="ECO:0000256" key="2">
    <source>
        <dbReference type="SAM" id="Phobius"/>
    </source>
</evidence>
<dbReference type="STRING" id="1183438.GKIL_1403"/>
<feature type="compositionally biased region" description="Low complexity" evidence="1">
    <location>
        <begin position="70"/>
        <end position="88"/>
    </location>
</feature>
<keyword evidence="2" id="KW-1133">Transmembrane helix</keyword>
<dbReference type="CDD" id="cd10917">
    <property type="entry name" value="CE4_NodB_like_6s_7s"/>
    <property type="match status" value="1"/>
</dbReference>
<dbReference type="AlphaFoldDB" id="U5QJ44"/>
<reference evidence="4 5" key="1">
    <citation type="journal article" date="2013" name="PLoS ONE">
        <title>Cultivation and Complete Genome Sequencing of Gloeobacter kilaueensis sp. nov., from a Lava Cave in Kilauea Caldera, Hawai'i.</title>
        <authorList>
            <person name="Saw J.H."/>
            <person name="Schatz M."/>
            <person name="Brown M.V."/>
            <person name="Kunkel D.D."/>
            <person name="Foster J.S."/>
            <person name="Shick H."/>
            <person name="Christensen S."/>
            <person name="Hou S."/>
            <person name="Wan X."/>
            <person name="Donachie S.P."/>
        </authorList>
    </citation>
    <scope>NUCLEOTIDE SEQUENCE [LARGE SCALE GENOMIC DNA]</scope>
    <source>
        <strain evidence="5">JS</strain>
    </source>
</reference>
<dbReference type="RefSeq" id="WP_023172747.1">
    <property type="nucleotide sequence ID" value="NC_022600.1"/>
</dbReference>
<dbReference type="Proteomes" id="UP000017396">
    <property type="component" value="Chromosome"/>
</dbReference>
<dbReference type="Gene3D" id="3.20.20.370">
    <property type="entry name" value="Glycoside hydrolase/deacetylase"/>
    <property type="match status" value="1"/>
</dbReference>
<dbReference type="EMBL" id="CP003587">
    <property type="protein sequence ID" value="AGY57649.1"/>
    <property type="molecule type" value="Genomic_DNA"/>
</dbReference>
<dbReference type="InterPro" id="IPR011330">
    <property type="entry name" value="Glyco_hydro/deAcase_b/a-brl"/>
</dbReference>
<dbReference type="SUPFAM" id="SSF88713">
    <property type="entry name" value="Glycoside hydrolase/deacetylase"/>
    <property type="match status" value="1"/>
</dbReference>
<dbReference type="PANTHER" id="PTHR10587">
    <property type="entry name" value="GLYCOSYL TRANSFERASE-RELATED"/>
    <property type="match status" value="1"/>
</dbReference>
<feature type="region of interest" description="Disordered" evidence="1">
    <location>
        <begin position="314"/>
        <end position="337"/>
    </location>
</feature>
<dbReference type="PROSITE" id="PS51677">
    <property type="entry name" value="NODB"/>
    <property type="match status" value="1"/>
</dbReference>
<evidence type="ECO:0000256" key="1">
    <source>
        <dbReference type="SAM" id="MobiDB-lite"/>
    </source>
</evidence>